<keyword evidence="2" id="KW-0732">Signal</keyword>
<feature type="transmembrane region" description="Helical" evidence="1">
    <location>
        <begin position="326"/>
        <end position="344"/>
    </location>
</feature>
<keyword evidence="1" id="KW-1133">Transmembrane helix</keyword>
<keyword evidence="6" id="KW-1185">Reference proteome</keyword>
<feature type="transmembrane region" description="Helical" evidence="1">
    <location>
        <begin position="577"/>
        <end position="599"/>
    </location>
</feature>
<dbReference type="Pfam" id="PF20146">
    <property type="entry name" value="NRF"/>
    <property type="match status" value="1"/>
</dbReference>
<dbReference type="GO" id="GO:0016747">
    <property type="term" value="F:acyltransferase activity, transferring groups other than amino-acyl groups"/>
    <property type="evidence" value="ECO:0007669"/>
    <property type="project" value="InterPro"/>
</dbReference>
<dbReference type="EnsemblMetazoa" id="SSS_1179s_mrna">
    <property type="protein sequence ID" value="KAF7494241.1"/>
    <property type="gene ID" value="SSS_1179"/>
</dbReference>
<dbReference type="PANTHER" id="PTHR11161:SF0">
    <property type="entry name" value="O-ACYLTRANSFERASE LIKE PROTEIN"/>
    <property type="match status" value="1"/>
</dbReference>
<feature type="transmembrane region" description="Helical" evidence="1">
    <location>
        <begin position="619"/>
        <end position="636"/>
    </location>
</feature>
<dbReference type="InterPro" id="IPR052728">
    <property type="entry name" value="O2_lipid_transport_reg"/>
</dbReference>
<keyword evidence="1" id="KW-0812">Transmembrane</keyword>
<evidence type="ECO:0000259" key="3">
    <source>
        <dbReference type="SMART" id="SM00703"/>
    </source>
</evidence>
<dbReference type="OrthoDB" id="6414878at2759"/>
<reference evidence="6" key="1">
    <citation type="journal article" date="2020" name="PLoS Negl. Trop. Dis.">
        <title>High-quality nuclear genome for Sarcoptes scabiei-A critical resource for a neglected parasite.</title>
        <authorList>
            <person name="Korhonen P.K."/>
            <person name="Gasser R.B."/>
            <person name="Ma G."/>
            <person name="Wang T."/>
            <person name="Stroehlein A.J."/>
            <person name="Young N.D."/>
            <person name="Ang C.S."/>
            <person name="Fernando D.D."/>
            <person name="Lu H.C."/>
            <person name="Taylor S."/>
            <person name="Reynolds S.L."/>
            <person name="Mofiz E."/>
            <person name="Najaraj S.H."/>
            <person name="Gowda H."/>
            <person name="Madugundu A."/>
            <person name="Renuse S."/>
            <person name="Holt D."/>
            <person name="Pandey A."/>
            <person name="Papenfuss A.T."/>
            <person name="Fischer K."/>
        </authorList>
    </citation>
    <scope>NUCLEOTIDE SEQUENCE [LARGE SCALE GENOMIC DNA]</scope>
</reference>
<feature type="transmembrane region" description="Helical" evidence="1">
    <location>
        <begin position="472"/>
        <end position="492"/>
    </location>
</feature>
<dbReference type="EMBL" id="WVUK01000053">
    <property type="protein sequence ID" value="KAF7494241.1"/>
    <property type="molecule type" value="Genomic_DNA"/>
</dbReference>
<feature type="transmembrane region" description="Helical" evidence="1">
    <location>
        <begin position="499"/>
        <end position="519"/>
    </location>
</feature>
<feature type="chain" id="PRO_5038316134" evidence="2">
    <location>
        <begin position="21"/>
        <end position="756"/>
    </location>
</feature>
<evidence type="ECO:0000313" key="5">
    <source>
        <dbReference type="EnsemblMetazoa" id="KAF7494241.1"/>
    </source>
</evidence>
<dbReference type="AlphaFoldDB" id="A0A834REL9"/>
<feature type="domain" description="Nose resistant-to-fluoxetine protein N-terminal" evidence="3">
    <location>
        <begin position="100"/>
        <end position="250"/>
    </location>
</feature>
<evidence type="ECO:0000256" key="1">
    <source>
        <dbReference type="SAM" id="Phobius"/>
    </source>
</evidence>
<dbReference type="InterPro" id="IPR006621">
    <property type="entry name" value="Nose-resist-to-fluoxetine_N"/>
</dbReference>
<dbReference type="InterPro" id="IPR002656">
    <property type="entry name" value="Acyl_transf_3_dom"/>
</dbReference>
<evidence type="ECO:0000313" key="6">
    <source>
        <dbReference type="Proteomes" id="UP000070412"/>
    </source>
</evidence>
<evidence type="ECO:0000313" key="4">
    <source>
        <dbReference type="EMBL" id="KAF7494241.1"/>
    </source>
</evidence>
<accession>A0A834REL9</accession>
<dbReference type="PANTHER" id="PTHR11161">
    <property type="entry name" value="O-ACYLTRANSFERASE"/>
    <property type="match status" value="1"/>
</dbReference>
<evidence type="ECO:0000256" key="2">
    <source>
        <dbReference type="SAM" id="SignalP"/>
    </source>
</evidence>
<dbReference type="Proteomes" id="UP000070412">
    <property type="component" value="Unassembled WGS sequence"/>
</dbReference>
<dbReference type="Pfam" id="PF01757">
    <property type="entry name" value="Acyl_transf_3"/>
    <property type="match status" value="1"/>
</dbReference>
<feature type="transmembrane region" description="Helical" evidence="1">
    <location>
        <begin position="648"/>
        <end position="669"/>
    </location>
</feature>
<keyword evidence="1" id="KW-0472">Membrane</keyword>
<protein>
    <submittedName>
        <fullName evidence="4">Nose resistant to fluoxetine protein 6</fullName>
    </submittedName>
</protein>
<feature type="signal peptide" evidence="2">
    <location>
        <begin position="1"/>
        <end position="20"/>
    </location>
</feature>
<organism evidence="4">
    <name type="scientific">Sarcoptes scabiei</name>
    <name type="common">Itch mite</name>
    <name type="synonym">Acarus scabiei</name>
    <dbReference type="NCBI Taxonomy" id="52283"/>
    <lineage>
        <taxon>Eukaryota</taxon>
        <taxon>Metazoa</taxon>
        <taxon>Ecdysozoa</taxon>
        <taxon>Arthropoda</taxon>
        <taxon>Chelicerata</taxon>
        <taxon>Arachnida</taxon>
        <taxon>Acari</taxon>
        <taxon>Acariformes</taxon>
        <taxon>Sarcoptiformes</taxon>
        <taxon>Astigmata</taxon>
        <taxon>Psoroptidia</taxon>
        <taxon>Sarcoptoidea</taxon>
        <taxon>Sarcoptidae</taxon>
        <taxon>Sarcoptinae</taxon>
        <taxon>Sarcoptes</taxon>
    </lineage>
</organism>
<feature type="transmembrane region" description="Helical" evidence="1">
    <location>
        <begin position="547"/>
        <end position="565"/>
    </location>
</feature>
<feature type="transmembrane region" description="Helical" evidence="1">
    <location>
        <begin position="364"/>
        <end position="390"/>
    </location>
</feature>
<feature type="transmembrane region" description="Helical" evidence="1">
    <location>
        <begin position="689"/>
        <end position="707"/>
    </location>
</feature>
<gene>
    <name evidence="4" type="ORF">SSS_1179</name>
</gene>
<reference evidence="5" key="3">
    <citation type="submission" date="2022-06" db="UniProtKB">
        <authorList>
            <consortium name="EnsemblMetazoa"/>
        </authorList>
    </citation>
    <scope>IDENTIFICATION</scope>
</reference>
<feature type="transmembrane region" description="Helical" evidence="1">
    <location>
        <begin position="411"/>
        <end position="430"/>
    </location>
</feature>
<proteinExistence type="predicted"/>
<feature type="transmembrane region" description="Helical" evidence="1">
    <location>
        <begin position="259"/>
        <end position="285"/>
    </location>
</feature>
<sequence length="756" mass="87820">MKSLAEIILIFLSLTTTIDNVVGTIDATEISLIEPINDLKDQIFKTAQLLVQDYSKLTENDTTILSNWKAYSRILSKINYVLFDMISEALMDSDLVDSLSDGCVKSLTDFSIALVQQESWSYQIIDSNGFLSSGLLKGSFANFGDFDECIGAGLDHKDHLARYCLINYHIDFETNQTNLFAQDLIFNTTGTILERTFFTELLRYAHFFKARQGRSGLCVPSACTKDDVQLLIDNVLRIDKLIFNVSSCQTNDGLYRFSLLQIIILCLFVAISLIIIALTIIEFTFHSDDDVKSRSSILLRKLSIKQNFQSLLTIERSADQLSSINGIRLLTMFWLVYSHVYLLSVKETFRSSTRFIESLFDFKVHLIINAWPAVDIFFILSALLHSYHVFQLLRVKEEINVLRIVCNRIARLWPSLWFIVGLVFVIPSFGRGPLWPEIMSQQVSSCYDHWWKVVTFTANFRYDNNYCQIHTWYLSADFQLFLLSFIFIFLIFKYHKRAILMLSLSNLILSCCVTIYFYLKKLHPTILFTQIDEKKIYDEIFTIYMPTYLHLSPYLIGIFTGYFIVISRETSFRFPKALNYLWLLSILSMLTIILFGYFFTSYPQIPVIIQSLYAGFHRLLWSVSVAFIILYCEINHNGFVRDFLGHKIFASLSKLSYLIYLVHFVITWTRFANARQPLIFSHSTMFNEFIINLFYTICVSIVVYLIVEAPFSNIYSLYVGKREWPIGNFSLRSKFLAKNRTLKDRKIDQEESVEMS</sequence>
<name>A0A834REL9_SARSC</name>
<reference evidence="4" key="2">
    <citation type="submission" date="2020-01" db="EMBL/GenBank/DDBJ databases">
        <authorList>
            <person name="Korhonen P.K.K."/>
            <person name="Guangxu M.G."/>
            <person name="Wang T.W."/>
            <person name="Stroehlein A.J.S."/>
            <person name="Young N.D."/>
            <person name="Ang C.-S.A."/>
            <person name="Fernando D.W.F."/>
            <person name="Lu H.L."/>
            <person name="Taylor S.T."/>
            <person name="Ehtesham M.E.M."/>
            <person name="Najaraj S.H.N."/>
            <person name="Harsha G.H.G."/>
            <person name="Madugundu A.M."/>
            <person name="Renuse S.R."/>
            <person name="Holt D.H."/>
            <person name="Pandey A.P."/>
            <person name="Papenfuss A.P."/>
            <person name="Gasser R.B.G."/>
            <person name="Fischer K.F."/>
        </authorList>
    </citation>
    <scope>NUCLEOTIDE SEQUENCE</scope>
    <source>
        <strain evidence="4">SSS_KF_BRIS2020</strain>
    </source>
</reference>
<dbReference type="SMART" id="SM00703">
    <property type="entry name" value="NRF"/>
    <property type="match status" value="1"/>
</dbReference>